<feature type="compositionally biased region" description="Basic and acidic residues" evidence="1">
    <location>
        <begin position="30"/>
        <end position="41"/>
    </location>
</feature>
<gene>
    <name evidence="2" type="ORF">GCM10010211_34110</name>
</gene>
<protein>
    <submittedName>
        <fullName evidence="2">Uncharacterized protein</fullName>
    </submittedName>
</protein>
<keyword evidence="3" id="KW-1185">Reference proteome</keyword>
<comment type="caution">
    <text evidence="2">The sequence shown here is derived from an EMBL/GenBank/DDBJ whole genome shotgun (WGS) entry which is preliminary data.</text>
</comment>
<feature type="region of interest" description="Disordered" evidence="1">
    <location>
        <begin position="1"/>
        <end position="48"/>
    </location>
</feature>
<accession>A0ABQ2V2N7</accession>
<proteinExistence type="predicted"/>
<evidence type="ECO:0000256" key="1">
    <source>
        <dbReference type="SAM" id="MobiDB-lite"/>
    </source>
</evidence>
<dbReference type="Proteomes" id="UP000654471">
    <property type="component" value="Unassembled WGS sequence"/>
</dbReference>
<evidence type="ECO:0000313" key="2">
    <source>
        <dbReference type="EMBL" id="GGU66054.1"/>
    </source>
</evidence>
<evidence type="ECO:0000313" key="3">
    <source>
        <dbReference type="Proteomes" id="UP000654471"/>
    </source>
</evidence>
<organism evidence="2 3">
    <name type="scientific">Streptomyces albospinus</name>
    <dbReference type="NCBI Taxonomy" id="285515"/>
    <lineage>
        <taxon>Bacteria</taxon>
        <taxon>Bacillati</taxon>
        <taxon>Actinomycetota</taxon>
        <taxon>Actinomycetes</taxon>
        <taxon>Kitasatosporales</taxon>
        <taxon>Streptomycetaceae</taxon>
        <taxon>Streptomyces</taxon>
    </lineage>
</organism>
<sequence>MRATGAPLKSQADKRTSSVAPPCPGRAPRGRTDCRPRRDRPVQPMPWTTVPFRTIVSLRGTGLPRDGNSDAGAARTLLGCAHRERQAPYRLTSGSEMHGV</sequence>
<name>A0ABQ2V2N7_9ACTN</name>
<reference evidence="3" key="1">
    <citation type="journal article" date="2019" name="Int. J. Syst. Evol. Microbiol.">
        <title>The Global Catalogue of Microorganisms (GCM) 10K type strain sequencing project: providing services to taxonomists for standard genome sequencing and annotation.</title>
        <authorList>
            <consortium name="The Broad Institute Genomics Platform"/>
            <consortium name="The Broad Institute Genome Sequencing Center for Infectious Disease"/>
            <person name="Wu L."/>
            <person name="Ma J."/>
        </authorList>
    </citation>
    <scope>NUCLEOTIDE SEQUENCE [LARGE SCALE GENOMIC DNA]</scope>
    <source>
        <strain evidence="3">JCM 3399</strain>
    </source>
</reference>
<dbReference type="EMBL" id="BMRP01000010">
    <property type="protein sequence ID" value="GGU66054.1"/>
    <property type="molecule type" value="Genomic_DNA"/>
</dbReference>